<feature type="compositionally biased region" description="Polar residues" evidence="3">
    <location>
        <begin position="148"/>
        <end position="161"/>
    </location>
</feature>
<evidence type="ECO:0000313" key="6">
    <source>
        <dbReference type="Proteomes" id="UP000818624"/>
    </source>
</evidence>
<evidence type="ECO:0000256" key="3">
    <source>
        <dbReference type="SAM" id="MobiDB-lite"/>
    </source>
</evidence>
<accession>A0ABY8EL54</accession>
<gene>
    <name evidence="5" type="ORF">GLX27_000952</name>
</gene>
<evidence type="ECO:0000256" key="2">
    <source>
        <dbReference type="ARBA" id="ARBA00022490"/>
    </source>
</evidence>
<feature type="compositionally biased region" description="Basic and acidic residues" evidence="3">
    <location>
        <begin position="273"/>
        <end position="286"/>
    </location>
</feature>
<keyword evidence="2" id="KW-0963">Cytoplasm</keyword>
<feature type="compositionally biased region" description="Basic residues" evidence="3">
    <location>
        <begin position="103"/>
        <end position="114"/>
    </location>
</feature>
<evidence type="ECO:0000256" key="1">
    <source>
        <dbReference type="ARBA" id="ARBA00004496"/>
    </source>
</evidence>
<sequence length="542" mass="61327">MSWARLGASFSIPASAEEQHRRDVERELDMHFDAPERVRTSSFLDENSLRHSTTRKAYAHRLARARRASDSEASETSDEDQIPHLLSQSTGNHTVFLATPRDKGRRLNHHVRPRLSREAKEHLDISRIARVEDASDDDAPAKPPAQPRTYTRRPSPQGSRHSSAETKVNEETPAHLPEHVRWAEHQLEALVSCIRNMEREVSEIRSGTPLAKTGLEALMQRTSALEAEVDAHKQELAHLAASFHVHEAQCAPEPMDRLARQLASALQGASRSDPPRSDPPRSDPPRSDPPVRSPRPLPTTEMGPEMASNIARLYEELARISQTLEQLQGHAPASRRGAPLTPPYEKPSHAPWQADPARFEPSRAAPARADDANWRAADTPHVADPGRNGIHTAQERYEQVCRAVAEAMGLPHTPDPHLRRSRKDRIRAGLRTREAADITSEVLLRRLQESPEPFLSDAELRVLEQVFEQHRREFLHQKRLYSELADELKRMDPTMDRMKRRILAEHLHESIDSLEAEATRLNDLHAHLARHGRVARYDVHAT</sequence>
<dbReference type="EMBL" id="CP046234">
    <property type="protein sequence ID" value="WFD46318.1"/>
    <property type="molecule type" value="Genomic_DNA"/>
</dbReference>
<feature type="region of interest" description="Disordered" evidence="3">
    <location>
        <begin position="1"/>
        <end position="172"/>
    </location>
</feature>
<keyword evidence="6" id="KW-1185">Reference proteome</keyword>
<dbReference type="Proteomes" id="UP000818624">
    <property type="component" value="Chromosome 1"/>
</dbReference>
<proteinExistence type="predicted"/>
<feature type="compositionally biased region" description="Basic and acidic residues" evidence="3">
    <location>
        <begin position="115"/>
        <end position="133"/>
    </location>
</feature>
<dbReference type="InterPro" id="IPR024957">
    <property type="entry name" value="Cep57_MT-bd_dom"/>
</dbReference>
<organism evidence="5 6">
    <name type="scientific">Malassezia furfur</name>
    <name type="common">Pityriasis versicolor infection agent</name>
    <name type="synonym">Pityrosporum furfur</name>
    <dbReference type="NCBI Taxonomy" id="55194"/>
    <lineage>
        <taxon>Eukaryota</taxon>
        <taxon>Fungi</taxon>
        <taxon>Dikarya</taxon>
        <taxon>Basidiomycota</taxon>
        <taxon>Ustilaginomycotina</taxon>
        <taxon>Malasseziomycetes</taxon>
        <taxon>Malasseziales</taxon>
        <taxon>Malasseziaceae</taxon>
        <taxon>Malassezia</taxon>
    </lineage>
</organism>
<evidence type="ECO:0000259" key="4">
    <source>
        <dbReference type="Pfam" id="PF06657"/>
    </source>
</evidence>
<feature type="compositionally biased region" description="Basic and acidic residues" evidence="3">
    <location>
        <begin position="17"/>
        <end position="39"/>
    </location>
</feature>
<reference evidence="5 6" key="1">
    <citation type="journal article" date="2020" name="Elife">
        <title>Loss of centromere function drives karyotype evolution in closely related Malassezia species.</title>
        <authorList>
            <person name="Sankaranarayanan S.R."/>
            <person name="Ianiri G."/>
            <person name="Coelho M.A."/>
            <person name="Reza M.H."/>
            <person name="Thimmappa B.C."/>
            <person name="Ganguly P."/>
            <person name="Vadnala R.N."/>
            <person name="Sun S."/>
            <person name="Siddharthan R."/>
            <person name="Tellgren-Roth C."/>
            <person name="Dawson T.L."/>
            <person name="Heitman J."/>
            <person name="Sanyal K."/>
        </authorList>
    </citation>
    <scope>NUCLEOTIDE SEQUENCE [LARGE SCALE GENOMIC DNA]</scope>
    <source>
        <strain evidence="5">CBS14141</strain>
    </source>
</reference>
<feature type="compositionally biased region" description="Basic and acidic residues" evidence="3">
    <location>
        <begin position="162"/>
        <end position="172"/>
    </location>
</feature>
<protein>
    <recommendedName>
        <fullName evidence="4">Cep57 centrosome microtubule-binding domain-containing protein</fullName>
    </recommendedName>
</protein>
<dbReference type="Pfam" id="PF06657">
    <property type="entry name" value="Cep57_MT_bd"/>
    <property type="match status" value="1"/>
</dbReference>
<comment type="subcellular location">
    <subcellularLocation>
        <location evidence="1">Cytoplasm</location>
    </subcellularLocation>
</comment>
<name>A0ABY8EL54_MALFU</name>
<feature type="region of interest" description="Disordered" evidence="3">
    <location>
        <begin position="326"/>
        <end position="388"/>
    </location>
</feature>
<feature type="compositionally biased region" description="Basic residues" evidence="3">
    <location>
        <begin position="52"/>
        <end position="66"/>
    </location>
</feature>
<feature type="domain" description="Cep57 centrosome microtubule-binding" evidence="4">
    <location>
        <begin position="461"/>
        <end position="527"/>
    </location>
</feature>
<feature type="compositionally biased region" description="Pro residues" evidence="3">
    <location>
        <begin position="287"/>
        <end position="297"/>
    </location>
</feature>
<evidence type="ECO:0000313" key="5">
    <source>
        <dbReference type="EMBL" id="WFD46318.1"/>
    </source>
</evidence>
<feature type="region of interest" description="Disordered" evidence="3">
    <location>
        <begin position="262"/>
        <end position="303"/>
    </location>
</feature>